<reference evidence="3 4" key="1">
    <citation type="submission" date="2019-03" db="EMBL/GenBank/DDBJ databases">
        <title>Sequencing the genomes of 1000 actinobacteria strains.</title>
        <authorList>
            <person name="Klenk H.-P."/>
        </authorList>
    </citation>
    <scope>NUCLEOTIDE SEQUENCE [LARGE SCALE GENOMIC DNA]</scope>
    <source>
        <strain evidence="3 4">DSM 44969</strain>
    </source>
</reference>
<evidence type="ECO:0000313" key="3">
    <source>
        <dbReference type="EMBL" id="TCK27645.1"/>
    </source>
</evidence>
<proteinExistence type="predicted"/>
<keyword evidence="4" id="KW-1185">Reference proteome</keyword>
<comment type="caution">
    <text evidence="3">The sequence shown here is derived from an EMBL/GenBank/DDBJ whole genome shotgun (WGS) entry which is preliminary data.</text>
</comment>
<dbReference type="InterPro" id="IPR050272">
    <property type="entry name" value="Isochorismatase-like_hydrls"/>
</dbReference>
<dbReference type="OrthoDB" id="9814140at2"/>
<sequence>MRRPRGTYPRSRHIGALAAAVDELADLTRHATAVVDKRVYTMFSDEGLALADEQAWTDMFVCGIDTEVCVLKTAVDAFELGIRPWLVTDASASHSGQEPHNAGVLFAQKMIGRKQAIACSEIEGILSLES</sequence>
<evidence type="ECO:0000313" key="4">
    <source>
        <dbReference type="Proteomes" id="UP000295560"/>
    </source>
</evidence>
<accession>A0A4R1I225</accession>
<evidence type="ECO:0000256" key="1">
    <source>
        <dbReference type="ARBA" id="ARBA00022801"/>
    </source>
</evidence>
<evidence type="ECO:0000259" key="2">
    <source>
        <dbReference type="Pfam" id="PF00857"/>
    </source>
</evidence>
<dbReference type="Proteomes" id="UP000295560">
    <property type="component" value="Unassembled WGS sequence"/>
</dbReference>
<dbReference type="PANTHER" id="PTHR43540:SF6">
    <property type="entry name" value="ISOCHORISMATASE-LIKE DOMAIN-CONTAINING PROTEIN"/>
    <property type="match status" value="1"/>
</dbReference>
<dbReference type="RefSeq" id="WP_132426723.1">
    <property type="nucleotide sequence ID" value="NZ_SMFZ01000001.1"/>
</dbReference>
<feature type="domain" description="Isochorismatase-like" evidence="2">
    <location>
        <begin position="16"/>
        <end position="107"/>
    </location>
</feature>
<organism evidence="3 4">
    <name type="scientific">Pseudonocardia endophytica</name>
    <dbReference type="NCBI Taxonomy" id="401976"/>
    <lineage>
        <taxon>Bacteria</taxon>
        <taxon>Bacillati</taxon>
        <taxon>Actinomycetota</taxon>
        <taxon>Actinomycetes</taxon>
        <taxon>Pseudonocardiales</taxon>
        <taxon>Pseudonocardiaceae</taxon>
        <taxon>Pseudonocardia</taxon>
    </lineage>
</organism>
<keyword evidence="1" id="KW-0378">Hydrolase</keyword>
<dbReference type="InterPro" id="IPR000868">
    <property type="entry name" value="Isochorismatase-like_dom"/>
</dbReference>
<dbReference type="EMBL" id="SMFZ01000001">
    <property type="protein sequence ID" value="TCK27645.1"/>
    <property type="molecule type" value="Genomic_DNA"/>
</dbReference>
<name>A0A4R1I225_PSEEN</name>
<dbReference type="GO" id="GO:0016787">
    <property type="term" value="F:hydrolase activity"/>
    <property type="evidence" value="ECO:0007669"/>
    <property type="project" value="UniProtKB-KW"/>
</dbReference>
<dbReference type="SUPFAM" id="SSF52499">
    <property type="entry name" value="Isochorismatase-like hydrolases"/>
    <property type="match status" value="1"/>
</dbReference>
<dbReference type="Gene3D" id="3.40.50.850">
    <property type="entry name" value="Isochorismatase-like"/>
    <property type="match status" value="1"/>
</dbReference>
<gene>
    <name evidence="3" type="ORF">EV378_3518</name>
</gene>
<dbReference type="Pfam" id="PF00857">
    <property type="entry name" value="Isochorismatase"/>
    <property type="match status" value="1"/>
</dbReference>
<dbReference type="InterPro" id="IPR036380">
    <property type="entry name" value="Isochorismatase-like_sf"/>
</dbReference>
<dbReference type="PANTHER" id="PTHR43540">
    <property type="entry name" value="PEROXYUREIDOACRYLATE/UREIDOACRYLATE AMIDOHYDROLASE-RELATED"/>
    <property type="match status" value="1"/>
</dbReference>
<protein>
    <submittedName>
        <fullName evidence="3">Isochorismatase family protein</fullName>
    </submittedName>
</protein>
<dbReference type="AlphaFoldDB" id="A0A4R1I225"/>